<gene>
    <name evidence="1" type="ORF">F9C29_30055</name>
</gene>
<evidence type="ECO:0000313" key="2">
    <source>
        <dbReference type="Proteomes" id="UP000476281"/>
    </source>
</evidence>
<dbReference type="AlphaFoldDB" id="A0A6L3XBB7"/>
<sequence length="46" mass="4725">MSENKSRRELISQSGKMVTACALFGATGSVAYAADSAKATCETGKP</sequence>
<comment type="caution">
    <text evidence="1">The sequence shown here is derived from an EMBL/GenBank/DDBJ whole genome shotgun (WGS) entry which is preliminary data.</text>
</comment>
<proteinExistence type="predicted"/>
<evidence type="ECO:0000313" key="1">
    <source>
        <dbReference type="EMBL" id="KAB2467436.1"/>
    </source>
</evidence>
<organism evidence="1 2">
    <name type="scientific">Enterobacter hormaechei</name>
    <dbReference type="NCBI Taxonomy" id="158836"/>
    <lineage>
        <taxon>Bacteria</taxon>
        <taxon>Pseudomonadati</taxon>
        <taxon>Pseudomonadota</taxon>
        <taxon>Gammaproteobacteria</taxon>
        <taxon>Enterobacterales</taxon>
        <taxon>Enterobacteriaceae</taxon>
        <taxon>Enterobacter</taxon>
        <taxon>Enterobacter cloacae complex</taxon>
    </lineage>
</organism>
<feature type="non-terminal residue" evidence="1">
    <location>
        <position position="46"/>
    </location>
</feature>
<protein>
    <submittedName>
        <fullName evidence="1">Deaminase</fullName>
    </submittedName>
</protein>
<dbReference type="EMBL" id="WBSZ01001904">
    <property type="protein sequence ID" value="KAB2467436.1"/>
    <property type="molecule type" value="Genomic_DNA"/>
</dbReference>
<dbReference type="Proteomes" id="UP000476281">
    <property type="component" value="Unassembled WGS sequence"/>
</dbReference>
<dbReference type="PROSITE" id="PS51318">
    <property type="entry name" value="TAT"/>
    <property type="match status" value="1"/>
</dbReference>
<name>A0A6L3XBB7_9ENTR</name>
<dbReference type="InterPro" id="IPR006311">
    <property type="entry name" value="TAT_signal"/>
</dbReference>
<accession>A0A6L3XBB7</accession>
<reference evidence="1 2" key="1">
    <citation type="submission" date="2019-09" db="EMBL/GenBank/DDBJ databases">
        <title>Reversal of blaTEM antimicrobial resistance by CRISPR-Cas9 in clinical E. coli and other Enterobacteriaceae strains.</title>
        <authorList>
            <person name="Tagliaferri T."/>
            <person name="Guimaraes N."/>
            <person name="Pereira M."/>
            <person name="Felicori L."/>
            <person name="Horz H.-P."/>
            <person name="Santos S."/>
            <person name="Mendes T."/>
        </authorList>
    </citation>
    <scope>NUCLEOTIDE SEQUENCE [LARGE SCALE GENOMIC DNA]</scope>
    <source>
        <strain evidence="1 2">E2_blaTEM_MG</strain>
    </source>
</reference>